<dbReference type="Gene3D" id="3.40.630.30">
    <property type="match status" value="1"/>
</dbReference>
<dbReference type="PANTHER" id="PTHR43800:SF1">
    <property type="entry name" value="PEPTIDYL-LYSINE N-ACETYLTRANSFERASE YJAB"/>
    <property type="match status" value="1"/>
</dbReference>
<gene>
    <name evidence="4" type="ORF">GCM10007852_11000</name>
</gene>
<reference evidence="4" key="2">
    <citation type="submission" date="2023-01" db="EMBL/GenBank/DDBJ databases">
        <title>Draft genome sequence of Agaribacter marinus strain NBRC 110023.</title>
        <authorList>
            <person name="Sun Q."/>
            <person name="Mori K."/>
        </authorList>
    </citation>
    <scope>NUCLEOTIDE SEQUENCE</scope>
    <source>
        <strain evidence="4">NBRC 110023</strain>
    </source>
</reference>
<keyword evidence="2" id="KW-0012">Acyltransferase</keyword>
<evidence type="ECO:0000313" key="5">
    <source>
        <dbReference type="Proteomes" id="UP001156601"/>
    </source>
</evidence>
<dbReference type="GO" id="GO:0016747">
    <property type="term" value="F:acyltransferase activity, transferring groups other than amino-acyl groups"/>
    <property type="evidence" value="ECO:0007669"/>
    <property type="project" value="InterPro"/>
</dbReference>
<proteinExistence type="predicted"/>
<dbReference type="Proteomes" id="UP001156601">
    <property type="component" value="Unassembled WGS sequence"/>
</dbReference>
<evidence type="ECO:0000259" key="3">
    <source>
        <dbReference type="PROSITE" id="PS51186"/>
    </source>
</evidence>
<sequence>MKYKIRQYQPADLDDVLNTWDRATRLAHAFMTDAFIAQERKNIAEIYLPKTNTWVSETTSGVNGFISLIGSEVAALFVQPNDHGKGIGGALMDKAKKLHGSLEVEVFKSNKIGRHFYAAHGFTFSEEKLHPPTNQQVLRLILNDGKGSIS</sequence>
<accession>A0AA37SW65</accession>
<dbReference type="RefSeq" id="WP_284216497.1">
    <property type="nucleotide sequence ID" value="NZ_BSOT01000005.1"/>
</dbReference>
<organism evidence="4 5">
    <name type="scientific">Agaribacter marinus</name>
    <dbReference type="NCBI Taxonomy" id="1431249"/>
    <lineage>
        <taxon>Bacteria</taxon>
        <taxon>Pseudomonadati</taxon>
        <taxon>Pseudomonadota</taxon>
        <taxon>Gammaproteobacteria</taxon>
        <taxon>Alteromonadales</taxon>
        <taxon>Alteromonadaceae</taxon>
        <taxon>Agaribacter</taxon>
    </lineage>
</organism>
<evidence type="ECO:0000256" key="1">
    <source>
        <dbReference type="ARBA" id="ARBA00022679"/>
    </source>
</evidence>
<reference evidence="4" key="1">
    <citation type="journal article" date="2014" name="Int. J. Syst. Evol. Microbiol.">
        <title>Complete genome sequence of Corynebacterium casei LMG S-19264T (=DSM 44701T), isolated from a smear-ripened cheese.</title>
        <authorList>
            <consortium name="US DOE Joint Genome Institute (JGI-PGF)"/>
            <person name="Walter F."/>
            <person name="Albersmeier A."/>
            <person name="Kalinowski J."/>
            <person name="Ruckert C."/>
        </authorList>
    </citation>
    <scope>NUCLEOTIDE SEQUENCE</scope>
    <source>
        <strain evidence="4">NBRC 110023</strain>
    </source>
</reference>
<comment type="caution">
    <text evidence="4">The sequence shown here is derived from an EMBL/GenBank/DDBJ whole genome shotgun (WGS) entry which is preliminary data.</text>
</comment>
<dbReference type="PROSITE" id="PS51186">
    <property type="entry name" value="GNAT"/>
    <property type="match status" value="1"/>
</dbReference>
<dbReference type="InterPro" id="IPR000182">
    <property type="entry name" value="GNAT_dom"/>
</dbReference>
<dbReference type="InterPro" id="IPR016181">
    <property type="entry name" value="Acyl_CoA_acyltransferase"/>
</dbReference>
<protein>
    <submittedName>
        <fullName evidence="4">Acetyltransferase</fullName>
    </submittedName>
</protein>
<keyword evidence="5" id="KW-1185">Reference proteome</keyword>
<dbReference type="AlphaFoldDB" id="A0AA37SW65"/>
<evidence type="ECO:0000313" key="4">
    <source>
        <dbReference type="EMBL" id="GLR70192.1"/>
    </source>
</evidence>
<evidence type="ECO:0000256" key="2">
    <source>
        <dbReference type="ARBA" id="ARBA00023315"/>
    </source>
</evidence>
<keyword evidence="1" id="KW-0808">Transferase</keyword>
<name>A0AA37SW65_9ALTE</name>
<dbReference type="CDD" id="cd04301">
    <property type="entry name" value="NAT_SF"/>
    <property type="match status" value="1"/>
</dbReference>
<dbReference type="EMBL" id="BSOT01000005">
    <property type="protein sequence ID" value="GLR70192.1"/>
    <property type="molecule type" value="Genomic_DNA"/>
</dbReference>
<dbReference type="PANTHER" id="PTHR43800">
    <property type="entry name" value="PEPTIDYL-LYSINE N-ACETYLTRANSFERASE YJAB"/>
    <property type="match status" value="1"/>
</dbReference>
<dbReference type="Pfam" id="PF13508">
    <property type="entry name" value="Acetyltransf_7"/>
    <property type="match status" value="1"/>
</dbReference>
<dbReference type="SUPFAM" id="SSF55729">
    <property type="entry name" value="Acyl-CoA N-acyltransferases (Nat)"/>
    <property type="match status" value="1"/>
</dbReference>
<feature type="domain" description="N-acetyltransferase" evidence="3">
    <location>
        <begin position="3"/>
        <end position="145"/>
    </location>
</feature>